<feature type="transmembrane region" description="Helical" evidence="6">
    <location>
        <begin position="262"/>
        <end position="283"/>
    </location>
</feature>
<dbReference type="EMBL" id="CP046147">
    <property type="protein sequence ID" value="WFG40034.1"/>
    <property type="molecule type" value="Genomic_DNA"/>
</dbReference>
<keyword evidence="9" id="KW-1185">Reference proteome</keyword>
<dbReference type="Proteomes" id="UP001219901">
    <property type="component" value="Chromosome"/>
</dbReference>
<name>A0AAJ5ZH86_9CHLR</name>
<evidence type="ECO:0000256" key="1">
    <source>
        <dbReference type="ARBA" id="ARBA00004141"/>
    </source>
</evidence>
<protein>
    <recommendedName>
        <fullName evidence="6">Probable membrane transporter protein</fullName>
    </recommendedName>
</protein>
<dbReference type="InterPro" id="IPR002781">
    <property type="entry name" value="TM_pro_TauE-like"/>
</dbReference>
<evidence type="ECO:0000256" key="3">
    <source>
        <dbReference type="ARBA" id="ARBA00022692"/>
    </source>
</evidence>
<keyword evidence="6" id="KW-1003">Cell membrane</keyword>
<keyword evidence="4 6" id="KW-1133">Transmembrane helix</keyword>
<dbReference type="GO" id="GO:0005886">
    <property type="term" value="C:plasma membrane"/>
    <property type="evidence" value="ECO:0007669"/>
    <property type="project" value="UniProtKB-SubCell"/>
</dbReference>
<keyword evidence="3 6" id="KW-0812">Transmembrane</keyword>
<dbReference type="PANTHER" id="PTHR43701:SF2">
    <property type="entry name" value="MEMBRANE TRANSPORTER PROTEIN YJNA-RELATED"/>
    <property type="match status" value="1"/>
</dbReference>
<gene>
    <name evidence="7" type="ORF">GKO46_11010</name>
    <name evidence="8" type="ORF">GKO48_10530</name>
</gene>
<evidence type="ECO:0000256" key="6">
    <source>
        <dbReference type="RuleBase" id="RU363041"/>
    </source>
</evidence>
<reference evidence="9 10" key="1">
    <citation type="submission" date="2019-11" db="EMBL/GenBank/DDBJ databases">
        <authorList>
            <person name="Cho J.-C."/>
        </authorList>
    </citation>
    <scope>NUCLEOTIDE SEQUENCE [LARGE SCALE GENOMIC DNA]</scope>
    <source>
        <strain evidence="8 9">JH1073</strain>
        <strain evidence="7 10">JH702</strain>
    </source>
</reference>
<feature type="transmembrane region" description="Helical" evidence="6">
    <location>
        <begin position="60"/>
        <end position="82"/>
    </location>
</feature>
<feature type="transmembrane region" description="Helical" evidence="6">
    <location>
        <begin position="233"/>
        <end position="250"/>
    </location>
</feature>
<evidence type="ECO:0000256" key="5">
    <source>
        <dbReference type="ARBA" id="ARBA00023136"/>
    </source>
</evidence>
<dbReference type="PANTHER" id="PTHR43701">
    <property type="entry name" value="MEMBRANE TRANSPORTER PROTEIN MJ0441-RELATED"/>
    <property type="match status" value="1"/>
</dbReference>
<organism evidence="8 9">
    <name type="scientific">Candidatus Lucifugimonas marina</name>
    <dbReference type="NCBI Taxonomy" id="3038979"/>
    <lineage>
        <taxon>Bacteria</taxon>
        <taxon>Bacillati</taxon>
        <taxon>Chloroflexota</taxon>
        <taxon>Dehalococcoidia</taxon>
        <taxon>SAR202 cluster</taxon>
        <taxon>Candidatus Lucifugimonadales</taxon>
        <taxon>Candidatus Lucifugimonadaceae</taxon>
        <taxon>Candidatus Lucifugimonas</taxon>
    </lineage>
</organism>
<dbReference type="RefSeq" id="WP_342826106.1">
    <property type="nucleotide sequence ID" value="NZ_CP046146.1"/>
</dbReference>
<comment type="similarity">
    <text evidence="2 6">Belongs to the 4-toluene sulfonate uptake permease (TSUP) (TC 2.A.102) family.</text>
</comment>
<evidence type="ECO:0000256" key="4">
    <source>
        <dbReference type="ARBA" id="ARBA00022989"/>
    </source>
</evidence>
<comment type="subcellular location">
    <subcellularLocation>
        <location evidence="6">Cell membrane</location>
        <topology evidence="6">Multi-pass membrane protein</topology>
    </subcellularLocation>
    <subcellularLocation>
        <location evidence="1">Membrane</location>
        <topology evidence="1">Multi-pass membrane protein</topology>
    </subcellularLocation>
</comment>
<keyword evidence="5 6" id="KW-0472">Membrane</keyword>
<dbReference type="Proteomes" id="UP001321249">
    <property type="component" value="Unassembled WGS sequence"/>
</dbReference>
<dbReference type="AlphaFoldDB" id="A0AAJ5ZH86"/>
<dbReference type="EMBL" id="WMBE01000003">
    <property type="protein sequence ID" value="MDG0867595.1"/>
    <property type="molecule type" value="Genomic_DNA"/>
</dbReference>
<feature type="transmembrane region" description="Helical" evidence="6">
    <location>
        <begin position="88"/>
        <end position="111"/>
    </location>
</feature>
<reference evidence="9" key="3">
    <citation type="submission" date="2023-06" db="EMBL/GenBank/DDBJ databases">
        <title>Pangenomics reveal diversification of enzyme families and niche specialization in globally abundant SAR202 bacteria.</title>
        <authorList>
            <person name="Saw J.H.W."/>
        </authorList>
    </citation>
    <scope>NUCLEOTIDE SEQUENCE [LARGE SCALE GENOMIC DNA]</scope>
    <source>
        <strain evidence="9">JH1073</strain>
    </source>
</reference>
<evidence type="ECO:0000256" key="2">
    <source>
        <dbReference type="ARBA" id="ARBA00009142"/>
    </source>
</evidence>
<accession>A0AAJ5ZH86</accession>
<sequence length="284" mass="29132">MPFDASASVSTLALAGADLSGIQLSGLAIMSLIVGIIGGIVGIALGVVRLPIMTAVGVDPLLAASTNLFVSLLGSLAGSWPAILQHRIVYRVVLIIGIPAIGGSFVGGLYADLISRTVLLTIVALLLVWSAVTMISRATGELRSKKVSVEDTDTTAGRGELNTKTVTRESVVGFGIGLIGGAVGLALGVLRMPALIHVLKMKPSLAAGTNLALTILVGSSGFMGHLLRGRVDWLLVASIGLPAMIGMFAGARMGGDVDSRKLRLVVGIVLLAVSPLVFFDAFWG</sequence>
<feature type="transmembrane region" description="Helical" evidence="6">
    <location>
        <begin position="27"/>
        <end position="48"/>
    </location>
</feature>
<dbReference type="InterPro" id="IPR051598">
    <property type="entry name" value="TSUP/Inactive_protease-like"/>
</dbReference>
<proteinExistence type="inferred from homology"/>
<evidence type="ECO:0000313" key="10">
    <source>
        <dbReference type="Proteomes" id="UP001321249"/>
    </source>
</evidence>
<evidence type="ECO:0000313" key="8">
    <source>
        <dbReference type="EMBL" id="WFG40034.1"/>
    </source>
</evidence>
<reference evidence="8" key="2">
    <citation type="journal article" date="2023" name="Nat. Commun.">
        <title>Cultivation of marine bacteria of the SAR202 clade.</title>
        <authorList>
            <person name="Lim Y."/>
            <person name="Seo J.H."/>
            <person name="Giovannoni S.J."/>
            <person name="Kang I."/>
            <person name="Cho J.C."/>
        </authorList>
    </citation>
    <scope>NUCLEOTIDE SEQUENCE</scope>
    <source>
        <strain evidence="8">JH1073</strain>
    </source>
</reference>
<evidence type="ECO:0000313" key="9">
    <source>
        <dbReference type="Proteomes" id="UP001219901"/>
    </source>
</evidence>
<feature type="transmembrane region" description="Helical" evidence="6">
    <location>
        <begin position="118"/>
        <end position="136"/>
    </location>
</feature>
<feature type="transmembrane region" description="Helical" evidence="6">
    <location>
        <begin position="171"/>
        <end position="192"/>
    </location>
</feature>
<feature type="transmembrane region" description="Helical" evidence="6">
    <location>
        <begin position="204"/>
        <end position="227"/>
    </location>
</feature>
<dbReference type="Pfam" id="PF01925">
    <property type="entry name" value="TauE"/>
    <property type="match status" value="1"/>
</dbReference>
<evidence type="ECO:0000313" key="7">
    <source>
        <dbReference type="EMBL" id="MDG0867595.1"/>
    </source>
</evidence>